<dbReference type="EMBL" id="CAJGYM010000041">
    <property type="protein sequence ID" value="CAD6194111.1"/>
    <property type="molecule type" value="Genomic_DNA"/>
</dbReference>
<sequence>MTNKKSRKNEDFKKVKLKVGKKLKKTATTDTTITAKRVVLTTQFEQKTHTEEKPLSFRGLTLEELSKQLGHFNTNIRKDAIVGIKQLLTSRPDLISSQLRTLIPSIARLISDARDSAMNGQLKSLLKLLCTAPSDSMAAHITLFLAHVFRGLTHMELPVRNFALSILAILMAAYPQLCRNNADLFPSFVNFLGSSRKPNWNAPNFLETIVSFLDIYDVSKRREVKPCEVEISFDKITMKGDFDLISIFREENASPFDFPVFTTTKSASVSPFELPTAFLDLSKVLAPLLTACILEDNKGGFVSDACKMLETIGRAAQSQPNAFLMPDFKQKAQSSMEQVKKAVGLRKKGSKLRKSADWLFV</sequence>
<name>A0A8S1HI84_9PELO</name>
<dbReference type="Gene3D" id="1.25.10.10">
    <property type="entry name" value="Leucine-rich Repeat Variant"/>
    <property type="match status" value="1"/>
</dbReference>
<reference evidence="1" key="1">
    <citation type="submission" date="2020-10" db="EMBL/GenBank/DDBJ databases">
        <authorList>
            <person name="Kikuchi T."/>
        </authorList>
    </citation>
    <scope>NUCLEOTIDE SEQUENCE</scope>
    <source>
        <strain evidence="1">NKZ352</strain>
    </source>
</reference>
<dbReference type="GO" id="GO:0071339">
    <property type="term" value="C:MLL1 complex"/>
    <property type="evidence" value="ECO:0007669"/>
    <property type="project" value="TreeGrafter"/>
</dbReference>
<evidence type="ECO:0000313" key="2">
    <source>
        <dbReference type="Proteomes" id="UP000835052"/>
    </source>
</evidence>
<dbReference type="PANTHER" id="PTHR16056:SF2">
    <property type="entry name" value="TESTIS-EXPRESSED PROTEIN 10"/>
    <property type="match status" value="1"/>
</dbReference>
<organism evidence="1 2">
    <name type="scientific">Caenorhabditis auriculariae</name>
    <dbReference type="NCBI Taxonomy" id="2777116"/>
    <lineage>
        <taxon>Eukaryota</taxon>
        <taxon>Metazoa</taxon>
        <taxon>Ecdysozoa</taxon>
        <taxon>Nematoda</taxon>
        <taxon>Chromadorea</taxon>
        <taxon>Rhabditida</taxon>
        <taxon>Rhabditina</taxon>
        <taxon>Rhabditomorpha</taxon>
        <taxon>Rhabditoidea</taxon>
        <taxon>Rhabditidae</taxon>
        <taxon>Peloderinae</taxon>
        <taxon>Caenorhabditis</taxon>
    </lineage>
</organism>
<dbReference type="AlphaFoldDB" id="A0A8S1HI84"/>
<dbReference type="Proteomes" id="UP000835052">
    <property type="component" value="Unassembled WGS sequence"/>
</dbReference>
<dbReference type="PANTHER" id="PTHR16056">
    <property type="entry name" value="REGULATOR OF MICROTUBULE DYNAMICS PROTEIN"/>
    <property type="match status" value="1"/>
</dbReference>
<evidence type="ECO:0008006" key="3">
    <source>
        <dbReference type="Google" id="ProtNLM"/>
    </source>
</evidence>
<comment type="caution">
    <text evidence="1">The sequence shown here is derived from an EMBL/GenBank/DDBJ whole genome shotgun (WGS) entry which is preliminary data.</text>
</comment>
<accession>A0A8S1HI84</accession>
<dbReference type="InterPro" id="IPR016024">
    <property type="entry name" value="ARM-type_fold"/>
</dbReference>
<keyword evidence="2" id="KW-1185">Reference proteome</keyword>
<dbReference type="SUPFAM" id="SSF48371">
    <property type="entry name" value="ARM repeat"/>
    <property type="match status" value="1"/>
</dbReference>
<gene>
    <name evidence="1" type="ORF">CAUJ_LOCUS10030</name>
</gene>
<protein>
    <recommendedName>
        <fullName evidence="3">Pre-rRNA-processing protein Ipi1 N-terminal domain-containing protein</fullName>
    </recommendedName>
</protein>
<proteinExistence type="predicted"/>
<evidence type="ECO:0000313" key="1">
    <source>
        <dbReference type="EMBL" id="CAD6194111.1"/>
    </source>
</evidence>
<dbReference type="OrthoDB" id="361362at2759"/>
<dbReference type="InterPro" id="IPR011989">
    <property type="entry name" value="ARM-like"/>
</dbReference>